<name>G1BQZ9_9CAUD</name>
<accession>G1BQZ9</accession>
<dbReference type="EMBL" id="JF704109">
    <property type="protein sequence ID" value="AEK07263.1"/>
    <property type="molecule type" value="Genomic_DNA"/>
</dbReference>
<sequence>MSGRPLRGTVGSGRHRPWAYTVMPGDVKVVGARTTMWGLKHFVLRYEERHDEVGILLGWFPVAASPVPRRALRRRERRAALRARHDSTFKVLTYPH</sequence>
<evidence type="ECO:0000313" key="1">
    <source>
        <dbReference type="EMBL" id="AEK07263.1"/>
    </source>
</evidence>
<protein>
    <submittedName>
        <fullName evidence="1">Uncharacterized protein</fullName>
    </submittedName>
</protein>
<organism evidence="1 2">
    <name type="scientific">Mycobacterium phage Oosterbaan</name>
    <dbReference type="NCBI Taxonomy" id="1034141"/>
    <lineage>
        <taxon>Viruses</taxon>
        <taxon>Duplodnaviria</taxon>
        <taxon>Heunggongvirae</taxon>
        <taxon>Uroviricota</taxon>
        <taxon>Caudoviricetes</taxon>
        <taxon>Bclasvirinae</taxon>
        <taxon>Pegunavirus</taxon>
        <taxon>Pegunavirus Pg1</taxon>
    </lineage>
</organism>
<gene>
    <name evidence="1" type="primary">94</name>
    <name evidence="1" type="ORF">OOSTERBAAN_94</name>
</gene>
<proteinExistence type="predicted"/>
<evidence type="ECO:0000313" key="2">
    <source>
        <dbReference type="Proteomes" id="UP000240392"/>
    </source>
</evidence>
<dbReference type="Proteomes" id="UP000240392">
    <property type="component" value="Segment"/>
</dbReference>
<reference evidence="1 2" key="1">
    <citation type="journal article" date="2012" name="J. Virol.">
        <title>Complete Genome Sequences of 138 Mycobacteriophages.</title>
        <authorList>
            <consortium name="the Science Education Alliance Phage Hunters Advancing Genomics and Evolutionary Science Program"/>
            <consortium name="the KwaZulu-Natal Research Institute for Tuberculosis and HIV Mycobacterial Genetics Course Students"/>
            <consortium name="the Phage Hunters Integrating Research and Education Program"/>
            <person name="Hatfull G.F."/>
        </authorList>
    </citation>
    <scope>NUCLEOTIDE SEQUENCE [LARGE SCALE GENOMIC DNA]</scope>
    <source>
        <strain evidence="1 2">Oosterbaan</strain>
    </source>
</reference>